<feature type="transmembrane region" description="Helical" evidence="7">
    <location>
        <begin position="41"/>
        <end position="61"/>
    </location>
</feature>
<evidence type="ECO:0000256" key="2">
    <source>
        <dbReference type="ARBA" id="ARBA00022448"/>
    </source>
</evidence>
<organism evidence="8">
    <name type="scientific">marine sediment metagenome</name>
    <dbReference type="NCBI Taxonomy" id="412755"/>
    <lineage>
        <taxon>unclassified sequences</taxon>
        <taxon>metagenomes</taxon>
        <taxon>ecological metagenomes</taxon>
    </lineage>
</organism>
<feature type="transmembrane region" description="Helical" evidence="7">
    <location>
        <begin position="73"/>
        <end position="97"/>
    </location>
</feature>
<keyword evidence="4 7" id="KW-0812">Transmembrane</keyword>
<keyword evidence="5 7" id="KW-1133">Transmembrane helix</keyword>
<dbReference type="Pfam" id="PF01891">
    <property type="entry name" value="CbiM"/>
    <property type="match status" value="1"/>
</dbReference>
<evidence type="ECO:0000256" key="6">
    <source>
        <dbReference type="ARBA" id="ARBA00023136"/>
    </source>
</evidence>
<dbReference type="NCBIfam" id="NF008873">
    <property type="entry name" value="PRK11909.1"/>
    <property type="match status" value="1"/>
</dbReference>
<keyword evidence="3" id="KW-1003">Cell membrane</keyword>
<dbReference type="AlphaFoldDB" id="A0A0F9N7W3"/>
<dbReference type="Gene3D" id="1.10.1760.20">
    <property type="match status" value="1"/>
</dbReference>
<dbReference type="PANTHER" id="PTHR34229">
    <property type="entry name" value="METAL TRANSPORT PROTEIN HI_1621-RELATED"/>
    <property type="match status" value="1"/>
</dbReference>
<accession>A0A0F9N7W3</accession>
<protein>
    <recommendedName>
        <fullName evidence="9">PDGLE domain-containing protein</fullName>
    </recommendedName>
</protein>
<evidence type="ECO:0000256" key="5">
    <source>
        <dbReference type="ARBA" id="ARBA00022989"/>
    </source>
</evidence>
<evidence type="ECO:0008006" key="9">
    <source>
        <dbReference type="Google" id="ProtNLM"/>
    </source>
</evidence>
<comment type="subcellular location">
    <subcellularLocation>
        <location evidence="1">Cell membrane</location>
        <topology evidence="1">Multi-pass membrane protein</topology>
    </subcellularLocation>
</comment>
<feature type="transmembrane region" description="Helical" evidence="7">
    <location>
        <begin position="190"/>
        <end position="214"/>
    </location>
</feature>
<keyword evidence="2" id="KW-0813">Transport</keyword>
<gene>
    <name evidence="8" type="ORF">LCGC14_1000800</name>
</gene>
<evidence type="ECO:0000256" key="7">
    <source>
        <dbReference type="SAM" id="Phobius"/>
    </source>
</evidence>
<reference evidence="8" key="1">
    <citation type="journal article" date="2015" name="Nature">
        <title>Complex archaea that bridge the gap between prokaryotes and eukaryotes.</title>
        <authorList>
            <person name="Spang A."/>
            <person name="Saw J.H."/>
            <person name="Jorgensen S.L."/>
            <person name="Zaremba-Niedzwiedzka K."/>
            <person name="Martijn J."/>
            <person name="Lind A.E."/>
            <person name="van Eijk R."/>
            <person name="Schleper C."/>
            <person name="Guy L."/>
            <person name="Ettema T.J."/>
        </authorList>
    </citation>
    <scope>NUCLEOTIDE SEQUENCE</scope>
</reference>
<name>A0A0F9N7W3_9ZZZZ</name>
<feature type="transmembrane region" description="Helical" evidence="7">
    <location>
        <begin position="145"/>
        <end position="170"/>
    </location>
</feature>
<keyword evidence="6 7" id="KW-0472">Membrane</keyword>
<comment type="caution">
    <text evidence="8">The sequence shown here is derived from an EMBL/GenBank/DDBJ whole genome shotgun (WGS) entry which is preliminary data.</text>
</comment>
<feature type="transmembrane region" description="Helical" evidence="7">
    <location>
        <begin position="12"/>
        <end position="29"/>
    </location>
</feature>
<evidence type="ECO:0000256" key="1">
    <source>
        <dbReference type="ARBA" id="ARBA00004651"/>
    </source>
</evidence>
<evidence type="ECO:0000313" key="8">
    <source>
        <dbReference type="EMBL" id="KKN13984.1"/>
    </source>
</evidence>
<dbReference type="PANTHER" id="PTHR34229:SF1">
    <property type="entry name" value="METAL TRANSPORT PROTEIN HI_1621-RELATED"/>
    <property type="match status" value="1"/>
</dbReference>
<dbReference type="InterPro" id="IPR002751">
    <property type="entry name" value="CbiM/NikMN"/>
</dbReference>
<evidence type="ECO:0000256" key="4">
    <source>
        <dbReference type="ARBA" id="ARBA00022692"/>
    </source>
</evidence>
<dbReference type="EMBL" id="LAZR01003864">
    <property type="protein sequence ID" value="KKN13984.1"/>
    <property type="molecule type" value="Genomic_DNA"/>
</dbReference>
<feature type="transmembrane region" description="Helical" evidence="7">
    <location>
        <begin position="103"/>
        <end position="125"/>
    </location>
</feature>
<dbReference type="GO" id="GO:0005886">
    <property type="term" value="C:plasma membrane"/>
    <property type="evidence" value="ECO:0007669"/>
    <property type="project" value="UniProtKB-SubCell"/>
</dbReference>
<sequence length="236" mass="25122">MHIPDGYLSPQTYGPLFAIMILVWQRATVKVKQTLNKKNMPLLALSAAFGFVIMMFNVPILGGSTGHAIGSAVVAIALGPWAAVIAISTTVIIQAVLFSDGGITAIGANSFTMAFVMPFSAYYIYHLLAGKYEQFGLRQKISAAIAGYVSLNLSAVATAIIIGIQPIIAVSASGQPLYAPYPLQIALPAIAIQNMLFFGFLEAAVTGFVCAYLARANVFQLAKTVPSFNRRKLDEA</sequence>
<dbReference type="GO" id="GO:0000041">
    <property type="term" value="P:transition metal ion transport"/>
    <property type="evidence" value="ECO:0007669"/>
    <property type="project" value="InterPro"/>
</dbReference>
<proteinExistence type="predicted"/>
<evidence type="ECO:0000256" key="3">
    <source>
        <dbReference type="ARBA" id="ARBA00022475"/>
    </source>
</evidence>